<name>A0AB35UZL9_9GAMM</name>
<dbReference type="RefSeq" id="WP_321099662.1">
    <property type="nucleotide sequence ID" value="NZ_JAXHPJ010000042.1"/>
</dbReference>
<evidence type="ECO:0000313" key="2">
    <source>
        <dbReference type="Proteomes" id="UP001278995"/>
    </source>
</evidence>
<evidence type="ECO:0008006" key="3">
    <source>
        <dbReference type="Google" id="ProtNLM"/>
    </source>
</evidence>
<dbReference type="Proteomes" id="UP001278995">
    <property type="component" value="Unassembled WGS sequence"/>
</dbReference>
<organism evidence="1 2">
    <name type="scientific">Acinetobacter faecalis</name>
    <dbReference type="NCBI Taxonomy" id="2665161"/>
    <lineage>
        <taxon>Bacteria</taxon>
        <taxon>Pseudomonadati</taxon>
        <taxon>Pseudomonadota</taxon>
        <taxon>Gammaproteobacteria</taxon>
        <taxon>Moraxellales</taxon>
        <taxon>Moraxellaceae</taxon>
        <taxon>Acinetobacter</taxon>
    </lineage>
</organism>
<reference evidence="1 2" key="1">
    <citation type="submission" date="2023-11" db="EMBL/GenBank/DDBJ databases">
        <title>The common occurrence of Acinetobacte faecalis in cattle feces and its emended description.</title>
        <authorList>
            <person name="Kyselkova M."/>
            <person name="Xanthopoulou K."/>
            <person name="Shestivska V."/>
            <person name="Spanelova P."/>
            <person name="Maixnerova M."/>
            <person name="Higgins P.G."/>
            <person name="Nemec A."/>
        </authorList>
    </citation>
    <scope>NUCLEOTIDE SEQUENCE [LARGE SCALE GENOMIC DNA]</scope>
    <source>
        <strain evidence="1 2">ANC 7483</strain>
    </source>
</reference>
<proteinExistence type="predicted"/>
<dbReference type="EMBL" id="JAXHPL010000052">
    <property type="protein sequence ID" value="MDY6487410.1"/>
    <property type="molecule type" value="Genomic_DNA"/>
</dbReference>
<protein>
    <recommendedName>
        <fullName evidence="3">DUF1837 domain-containing protein</fullName>
    </recommendedName>
</protein>
<dbReference type="AlphaFoldDB" id="A0AB35UZL9"/>
<comment type="caution">
    <text evidence="1">The sequence shown here is derived from an EMBL/GenBank/DDBJ whole genome shotgun (WGS) entry which is preliminary data.</text>
</comment>
<gene>
    <name evidence="1" type="ORF">SKM51_09430</name>
</gene>
<accession>A0AB35UZL9</accession>
<evidence type="ECO:0000313" key="1">
    <source>
        <dbReference type="EMBL" id="MDY6487410.1"/>
    </source>
</evidence>
<sequence>MNEKFKHFADEEYESIDTVKDSIFHGKKADYFAFDRSWILEVKFLETDRRIQLNDFINDLADNDPDLPVFFGTVSVERLIEKHKNPILIRNILCNRFARNLEALLRKADKQILETKNVIDGHNTIGVVVILNERNDFHDQKFIYQEISRLLHKVDEKGAFERENIQAVWYIHEYKENNKKQCFSTFLIGPTANFDSVKSLADLLNMDWINYNGYTFSI</sequence>